<evidence type="ECO:0000256" key="1">
    <source>
        <dbReference type="SAM" id="Phobius"/>
    </source>
</evidence>
<keyword evidence="3" id="KW-1185">Reference proteome</keyword>
<feature type="transmembrane region" description="Helical" evidence="1">
    <location>
        <begin position="27"/>
        <end position="47"/>
    </location>
</feature>
<dbReference type="Proteomes" id="UP000017127">
    <property type="component" value="Unassembled WGS sequence"/>
</dbReference>
<organism evidence="2 3">
    <name type="scientific">Lyngbya aestuarii BL J</name>
    <dbReference type="NCBI Taxonomy" id="1348334"/>
    <lineage>
        <taxon>Bacteria</taxon>
        <taxon>Bacillati</taxon>
        <taxon>Cyanobacteriota</taxon>
        <taxon>Cyanophyceae</taxon>
        <taxon>Oscillatoriophycideae</taxon>
        <taxon>Oscillatoriales</taxon>
        <taxon>Microcoleaceae</taxon>
        <taxon>Lyngbya</taxon>
    </lineage>
</organism>
<name>U7QIX2_9CYAN</name>
<keyword evidence="1" id="KW-0812">Transmembrane</keyword>
<evidence type="ECO:0000313" key="3">
    <source>
        <dbReference type="Proteomes" id="UP000017127"/>
    </source>
</evidence>
<keyword evidence="1" id="KW-1133">Transmembrane helix</keyword>
<comment type="caution">
    <text evidence="2">The sequence shown here is derived from an EMBL/GenBank/DDBJ whole genome shotgun (WGS) entry which is preliminary data.</text>
</comment>
<proteinExistence type="predicted"/>
<accession>U7QIX2</accession>
<dbReference type="EMBL" id="AUZM01000016">
    <property type="protein sequence ID" value="ERT07884.1"/>
    <property type="molecule type" value="Genomic_DNA"/>
</dbReference>
<protein>
    <submittedName>
        <fullName evidence="2">Uncharacterized protein</fullName>
    </submittedName>
</protein>
<keyword evidence="1" id="KW-0472">Membrane</keyword>
<reference evidence="2 3" key="1">
    <citation type="journal article" date="2013" name="Front. Microbiol.">
        <title>Comparative genomic analyses of the cyanobacterium, Lyngbya aestuarii BL J, a powerful hydrogen producer.</title>
        <authorList>
            <person name="Kothari A."/>
            <person name="Vaughn M."/>
            <person name="Garcia-Pichel F."/>
        </authorList>
    </citation>
    <scope>NUCLEOTIDE SEQUENCE [LARGE SCALE GENOMIC DNA]</scope>
    <source>
        <strain evidence="2 3">BL J</strain>
    </source>
</reference>
<dbReference type="AlphaFoldDB" id="U7QIX2"/>
<dbReference type="RefSeq" id="WP_023065842.1">
    <property type="nucleotide sequence ID" value="NZ_AUZM01000016.1"/>
</dbReference>
<gene>
    <name evidence="2" type="ORF">M595_2074</name>
</gene>
<evidence type="ECO:0000313" key="2">
    <source>
        <dbReference type="EMBL" id="ERT07884.1"/>
    </source>
</evidence>
<sequence length="57" mass="6502">MLYSESTFSSLNTPSLLILRNWVRSGLFLMLLILATVPLTIFALLSWKLESQMPTEN</sequence>